<sequence length="88" mass="9621">MILADGSPDPAFELGPIRRTADAAYQDAMNLHRQTGIPVDASDIDRAMRRAIDAWNQSWMRAEALALNRQVDGRLASRTPTDDGGRAA</sequence>
<protein>
    <submittedName>
        <fullName evidence="1">Uncharacterized protein</fullName>
    </submittedName>
</protein>
<evidence type="ECO:0000313" key="1">
    <source>
        <dbReference type="EMBL" id="MDT9598520.1"/>
    </source>
</evidence>
<dbReference type="EMBL" id="JAVUPU010000003">
    <property type="protein sequence ID" value="MDT9598520.1"/>
    <property type="molecule type" value="Genomic_DNA"/>
</dbReference>
<evidence type="ECO:0000313" key="2">
    <source>
        <dbReference type="Proteomes" id="UP001259572"/>
    </source>
</evidence>
<organism evidence="1 2">
    <name type="scientific">Sphingosinicella rhizophila</name>
    <dbReference type="NCBI Taxonomy" id="3050082"/>
    <lineage>
        <taxon>Bacteria</taxon>
        <taxon>Pseudomonadati</taxon>
        <taxon>Pseudomonadota</taxon>
        <taxon>Alphaproteobacteria</taxon>
        <taxon>Sphingomonadales</taxon>
        <taxon>Sphingosinicellaceae</taxon>
        <taxon>Sphingosinicella</taxon>
    </lineage>
</organism>
<dbReference type="RefSeq" id="WP_315724661.1">
    <property type="nucleotide sequence ID" value="NZ_JAVUPU010000003.1"/>
</dbReference>
<comment type="caution">
    <text evidence="1">The sequence shown here is derived from an EMBL/GenBank/DDBJ whole genome shotgun (WGS) entry which is preliminary data.</text>
</comment>
<reference evidence="1 2" key="1">
    <citation type="submission" date="2023-05" db="EMBL/GenBank/DDBJ databases">
        <authorList>
            <person name="Guo Y."/>
        </authorList>
    </citation>
    <scope>NUCLEOTIDE SEQUENCE [LARGE SCALE GENOMIC DNA]</scope>
    <source>
        <strain evidence="1 2">GR2756</strain>
    </source>
</reference>
<name>A0ABU3Q528_9SPHN</name>
<keyword evidence="2" id="KW-1185">Reference proteome</keyword>
<dbReference type="Proteomes" id="UP001259572">
    <property type="component" value="Unassembled WGS sequence"/>
</dbReference>
<proteinExistence type="predicted"/>
<accession>A0ABU3Q528</accession>
<gene>
    <name evidence="1" type="ORF">RQX22_06105</name>
</gene>